<dbReference type="KEGG" id="qsa:O6P43_020608"/>
<name>A0AAD7PLK8_QUISA</name>
<feature type="region of interest" description="Disordered" evidence="2">
    <location>
        <begin position="431"/>
        <end position="452"/>
    </location>
</feature>
<dbReference type="PANTHER" id="PTHR37076">
    <property type="entry name" value="HISTONE-LYSINE N-METHYLTRANSFERASE, H3 LYSINE-79 SPECIFIC-LIKE-RELATED"/>
    <property type="match status" value="1"/>
</dbReference>
<feature type="compositionally biased region" description="Acidic residues" evidence="2">
    <location>
        <begin position="197"/>
        <end position="225"/>
    </location>
</feature>
<gene>
    <name evidence="3" type="ORF">O6P43_020608</name>
</gene>
<dbReference type="AlphaFoldDB" id="A0AAD7PLK8"/>
<feature type="region of interest" description="Disordered" evidence="2">
    <location>
        <begin position="197"/>
        <end position="241"/>
    </location>
</feature>
<feature type="compositionally biased region" description="Polar residues" evidence="2">
    <location>
        <begin position="19"/>
        <end position="28"/>
    </location>
</feature>
<reference evidence="3" key="1">
    <citation type="journal article" date="2023" name="Science">
        <title>Elucidation of the pathway for biosynthesis of saponin adjuvants from the soapbark tree.</title>
        <authorList>
            <person name="Reed J."/>
            <person name="Orme A."/>
            <person name="El-Demerdash A."/>
            <person name="Owen C."/>
            <person name="Martin L.B.B."/>
            <person name="Misra R.C."/>
            <person name="Kikuchi S."/>
            <person name="Rejzek M."/>
            <person name="Martin A.C."/>
            <person name="Harkess A."/>
            <person name="Leebens-Mack J."/>
            <person name="Louveau T."/>
            <person name="Stephenson M.J."/>
            <person name="Osbourn A."/>
        </authorList>
    </citation>
    <scope>NUCLEOTIDE SEQUENCE</scope>
    <source>
        <strain evidence="3">S10</strain>
    </source>
</reference>
<feature type="region of interest" description="Disordered" evidence="2">
    <location>
        <begin position="1"/>
        <end position="28"/>
    </location>
</feature>
<keyword evidence="1" id="KW-0175">Coiled coil</keyword>
<accession>A0AAD7PLK8</accession>
<sequence length="452" mass="52584">MLSGTRVVESLNLSPPPISDTSQQNRRCPGTQYLSLSRSQHHIPESESVKTRSPAVLLMKRKKWSELEEQTLLSKYSELLSSGTLAKLRTREKKFKPVADHVNSVHHLQDPITFPFKWSWRDVSIKVQNMRHQYLGVKQKIRVSKDEFNWKDGENHWENFLKYKEVFGDVELDTKGKRLSESVDFFGDCGDLGFGLDCEDSEEGEEEEPDDDDDNDESDGGEVGEEVVGSEGEIGGEKEIGEAGLARGRKVKRGFGVYRRLGSIGSQVLELRDVMVKREEKRREREFRYEKGELEREAKKKESEFKKEKRRSEREEWLEDRELELEERQLMWARRELDKRLRLERELHEERQRRRRMEEKMEEEEMEWRERMLGLQIEHEKQMVQMHAHACQNQMQILGFMARLICQFFGSGTDGLGGGLGALPPQVLQNLQHTGGLGDNGKPDANSPSEFM</sequence>
<evidence type="ECO:0000313" key="3">
    <source>
        <dbReference type="EMBL" id="KAJ7960118.1"/>
    </source>
</evidence>
<comment type="caution">
    <text evidence="3">The sequence shown here is derived from an EMBL/GenBank/DDBJ whole genome shotgun (WGS) entry which is preliminary data.</text>
</comment>
<dbReference type="Proteomes" id="UP001163823">
    <property type="component" value="Chromosome 8"/>
</dbReference>
<dbReference type="EMBL" id="JARAOO010000008">
    <property type="protein sequence ID" value="KAJ7960118.1"/>
    <property type="molecule type" value="Genomic_DNA"/>
</dbReference>
<evidence type="ECO:0000256" key="2">
    <source>
        <dbReference type="SAM" id="MobiDB-lite"/>
    </source>
</evidence>
<feature type="coiled-coil region" evidence="1">
    <location>
        <begin position="284"/>
        <end position="367"/>
    </location>
</feature>
<dbReference type="PANTHER" id="PTHR37076:SF3">
    <property type="entry name" value="STRESS RESPONSE PROTEIN NST1-LIKE"/>
    <property type="match status" value="1"/>
</dbReference>
<proteinExistence type="predicted"/>
<evidence type="ECO:0000313" key="4">
    <source>
        <dbReference type="Proteomes" id="UP001163823"/>
    </source>
</evidence>
<protein>
    <submittedName>
        <fullName evidence="3">Stress response protein NST1-like</fullName>
    </submittedName>
</protein>
<organism evidence="3 4">
    <name type="scientific">Quillaja saponaria</name>
    <name type="common">Soap bark tree</name>
    <dbReference type="NCBI Taxonomy" id="32244"/>
    <lineage>
        <taxon>Eukaryota</taxon>
        <taxon>Viridiplantae</taxon>
        <taxon>Streptophyta</taxon>
        <taxon>Embryophyta</taxon>
        <taxon>Tracheophyta</taxon>
        <taxon>Spermatophyta</taxon>
        <taxon>Magnoliopsida</taxon>
        <taxon>eudicotyledons</taxon>
        <taxon>Gunneridae</taxon>
        <taxon>Pentapetalae</taxon>
        <taxon>rosids</taxon>
        <taxon>fabids</taxon>
        <taxon>Fabales</taxon>
        <taxon>Quillajaceae</taxon>
        <taxon>Quillaja</taxon>
    </lineage>
</organism>
<keyword evidence="4" id="KW-1185">Reference proteome</keyword>
<evidence type="ECO:0000256" key="1">
    <source>
        <dbReference type="SAM" id="Coils"/>
    </source>
</evidence>